<keyword evidence="4" id="KW-1185">Reference proteome</keyword>
<dbReference type="GO" id="GO:0009245">
    <property type="term" value="P:lipid A biosynthetic process"/>
    <property type="evidence" value="ECO:0007669"/>
    <property type="project" value="TreeGrafter"/>
</dbReference>
<dbReference type="Gene3D" id="3.60.21.10">
    <property type="match status" value="1"/>
</dbReference>
<comment type="caution">
    <text evidence="3">The sequence shown here is derived from an EMBL/GenBank/DDBJ whole genome shotgun (WGS) entry which is preliminary data.</text>
</comment>
<reference evidence="3 4" key="1">
    <citation type="submission" date="2020-08" db="EMBL/GenBank/DDBJ databases">
        <title>Genomic Encyclopedia of Type Strains, Phase IV (KMG-IV): sequencing the most valuable type-strain genomes for metagenomic binning, comparative biology and taxonomic classification.</title>
        <authorList>
            <person name="Goeker M."/>
        </authorList>
    </citation>
    <scope>NUCLEOTIDE SEQUENCE [LARGE SCALE GENOMIC DNA]</scope>
    <source>
        <strain evidence="3 4">DSM 25799</strain>
    </source>
</reference>
<dbReference type="EMBL" id="JACHHK010000001">
    <property type="protein sequence ID" value="MBB5182035.1"/>
    <property type="molecule type" value="Genomic_DNA"/>
</dbReference>
<gene>
    <name evidence="3" type="ORF">HNQ47_000038</name>
</gene>
<evidence type="ECO:0000256" key="2">
    <source>
        <dbReference type="ARBA" id="ARBA00022801"/>
    </source>
</evidence>
<dbReference type="PANTHER" id="PTHR31302:SF31">
    <property type="entry name" value="PHOSPHODIESTERASE YAEI"/>
    <property type="match status" value="1"/>
</dbReference>
<dbReference type="PANTHER" id="PTHR31302">
    <property type="entry name" value="TRANSMEMBRANE PROTEIN WITH METALLOPHOSPHOESTERASE DOMAIN-RELATED"/>
    <property type="match status" value="1"/>
</dbReference>
<dbReference type="InterPro" id="IPR029052">
    <property type="entry name" value="Metallo-depent_PP-like"/>
</dbReference>
<evidence type="ECO:0000313" key="4">
    <source>
        <dbReference type="Proteomes" id="UP000539953"/>
    </source>
</evidence>
<dbReference type="RefSeq" id="WP_183326416.1">
    <property type="nucleotide sequence ID" value="NZ_JACHHK010000001.1"/>
</dbReference>
<sequence>MTKLQKRLIVILSILLVLVLCFDISLANAFYRAPNQLQVNYITLESEDIPESMNDVSILYFTDLQYGTFENKERLETLEKEIDYLEPDICIFGGDLFDTDTVLDSQTKKTIRSFLSNIDAPLGKFAVLGEKDTQDSARKQAVLKIYKQSQVEVLTNQSVLLTNRSSDGIHLVGLQSSAHIAKATAHTSGKTYDLLVCHKPDLLTDESLADRSIDFALAGHSHGTQITYPFFGGYRTEKGAEKLNRSESQDLSFDYEISAGVGCTRVNARYNADPEVDYIILQHK</sequence>
<name>A0A7W8FVV9_9FIRM</name>
<dbReference type="SUPFAM" id="SSF56300">
    <property type="entry name" value="Metallo-dependent phosphatases"/>
    <property type="match status" value="1"/>
</dbReference>
<keyword evidence="1" id="KW-0479">Metal-binding</keyword>
<protein>
    <recommendedName>
        <fullName evidence="5">Calcineurin-like phosphoesterase domain-containing protein</fullName>
    </recommendedName>
</protein>
<evidence type="ECO:0008006" key="5">
    <source>
        <dbReference type="Google" id="ProtNLM"/>
    </source>
</evidence>
<dbReference type="Proteomes" id="UP000539953">
    <property type="component" value="Unassembled WGS sequence"/>
</dbReference>
<evidence type="ECO:0000313" key="3">
    <source>
        <dbReference type="EMBL" id="MBB5182035.1"/>
    </source>
</evidence>
<dbReference type="InterPro" id="IPR051158">
    <property type="entry name" value="Metallophosphoesterase_sf"/>
</dbReference>
<keyword evidence="2" id="KW-0378">Hydrolase</keyword>
<dbReference type="GO" id="GO:0016020">
    <property type="term" value="C:membrane"/>
    <property type="evidence" value="ECO:0007669"/>
    <property type="project" value="GOC"/>
</dbReference>
<accession>A0A7W8FVV9</accession>
<evidence type="ECO:0000256" key="1">
    <source>
        <dbReference type="ARBA" id="ARBA00022723"/>
    </source>
</evidence>
<dbReference type="GO" id="GO:0008758">
    <property type="term" value="F:UDP-2,3-diacylglucosamine hydrolase activity"/>
    <property type="evidence" value="ECO:0007669"/>
    <property type="project" value="TreeGrafter"/>
</dbReference>
<organism evidence="3 4">
    <name type="scientific">Catenisphaera adipataccumulans</name>
    <dbReference type="NCBI Taxonomy" id="700500"/>
    <lineage>
        <taxon>Bacteria</taxon>
        <taxon>Bacillati</taxon>
        <taxon>Bacillota</taxon>
        <taxon>Erysipelotrichia</taxon>
        <taxon>Erysipelotrichales</taxon>
        <taxon>Erysipelotrichaceae</taxon>
        <taxon>Catenisphaera</taxon>
    </lineage>
</organism>
<proteinExistence type="predicted"/>
<dbReference type="AlphaFoldDB" id="A0A7W8FVV9"/>
<dbReference type="GO" id="GO:0046872">
    <property type="term" value="F:metal ion binding"/>
    <property type="evidence" value="ECO:0007669"/>
    <property type="project" value="UniProtKB-KW"/>
</dbReference>